<dbReference type="AlphaFoldDB" id="A0AAV7L1V5"/>
<accession>A0AAV7L1V5</accession>
<evidence type="ECO:0008006" key="4">
    <source>
        <dbReference type="Google" id="ProtNLM"/>
    </source>
</evidence>
<comment type="caution">
    <text evidence="2">The sequence shown here is derived from an EMBL/GenBank/DDBJ whole genome shotgun (WGS) entry which is preliminary data.</text>
</comment>
<keyword evidence="3" id="KW-1185">Reference proteome</keyword>
<reference evidence="2" key="1">
    <citation type="journal article" date="2022" name="bioRxiv">
        <title>Sequencing and chromosome-scale assembly of the giantPleurodeles waltlgenome.</title>
        <authorList>
            <person name="Brown T."/>
            <person name="Elewa A."/>
            <person name="Iarovenko S."/>
            <person name="Subramanian E."/>
            <person name="Araus A.J."/>
            <person name="Petzold A."/>
            <person name="Susuki M."/>
            <person name="Suzuki K.-i.T."/>
            <person name="Hayashi T."/>
            <person name="Toyoda A."/>
            <person name="Oliveira C."/>
            <person name="Osipova E."/>
            <person name="Leigh N.D."/>
            <person name="Simon A."/>
            <person name="Yun M.H."/>
        </authorList>
    </citation>
    <scope>NUCLEOTIDE SEQUENCE</scope>
    <source>
        <strain evidence="2">20211129_DDA</strain>
        <tissue evidence="2">Liver</tissue>
    </source>
</reference>
<dbReference type="EMBL" id="JANPWB010000016">
    <property type="protein sequence ID" value="KAJ1084864.1"/>
    <property type="molecule type" value="Genomic_DNA"/>
</dbReference>
<keyword evidence="1" id="KW-0732">Signal</keyword>
<name>A0AAV7L1V5_PLEWA</name>
<gene>
    <name evidence="2" type="ORF">NDU88_005010</name>
</gene>
<feature type="chain" id="PRO_5043753688" description="Secreted protein" evidence="1">
    <location>
        <begin position="20"/>
        <end position="111"/>
    </location>
</feature>
<proteinExistence type="predicted"/>
<feature type="signal peptide" evidence="1">
    <location>
        <begin position="1"/>
        <end position="19"/>
    </location>
</feature>
<evidence type="ECO:0000313" key="2">
    <source>
        <dbReference type="EMBL" id="KAJ1084864.1"/>
    </source>
</evidence>
<evidence type="ECO:0000256" key="1">
    <source>
        <dbReference type="SAM" id="SignalP"/>
    </source>
</evidence>
<evidence type="ECO:0000313" key="3">
    <source>
        <dbReference type="Proteomes" id="UP001066276"/>
    </source>
</evidence>
<protein>
    <recommendedName>
        <fullName evidence="4">Secreted protein</fullName>
    </recommendedName>
</protein>
<organism evidence="2 3">
    <name type="scientific">Pleurodeles waltl</name>
    <name type="common">Iberian ribbed newt</name>
    <dbReference type="NCBI Taxonomy" id="8319"/>
    <lineage>
        <taxon>Eukaryota</taxon>
        <taxon>Metazoa</taxon>
        <taxon>Chordata</taxon>
        <taxon>Craniata</taxon>
        <taxon>Vertebrata</taxon>
        <taxon>Euteleostomi</taxon>
        <taxon>Amphibia</taxon>
        <taxon>Batrachia</taxon>
        <taxon>Caudata</taxon>
        <taxon>Salamandroidea</taxon>
        <taxon>Salamandridae</taxon>
        <taxon>Pleurodelinae</taxon>
        <taxon>Pleurodeles</taxon>
    </lineage>
</organism>
<sequence>MRATTLLILALPPSRLARGWKHQASKRPKRHAPPSWGGTLSWLLKKLYLIARLPITPDFILSKNAKGRKKTDVMKEIQVSRKDNDFDKVARTNQAQMETIPPCENTDCLLV</sequence>
<dbReference type="Proteomes" id="UP001066276">
    <property type="component" value="Chromosome 12"/>
</dbReference>